<name>A0AAW0I4Z5_QUESU</name>
<keyword evidence="3" id="KW-1185">Reference proteome</keyword>
<gene>
    <name evidence="2" type="ORF">CFP56_018366</name>
</gene>
<dbReference type="AlphaFoldDB" id="A0AAW0I4Z5"/>
<feature type="non-terminal residue" evidence="2">
    <location>
        <position position="1"/>
    </location>
</feature>
<keyword evidence="1" id="KW-0732">Signal</keyword>
<reference evidence="2 3" key="1">
    <citation type="journal article" date="2018" name="Sci. Data">
        <title>The draft genome sequence of cork oak.</title>
        <authorList>
            <person name="Ramos A.M."/>
            <person name="Usie A."/>
            <person name="Barbosa P."/>
            <person name="Barros P.M."/>
            <person name="Capote T."/>
            <person name="Chaves I."/>
            <person name="Simoes F."/>
            <person name="Abreu I."/>
            <person name="Carrasquinho I."/>
            <person name="Faro C."/>
            <person name="Guimaraes J.B."/>
            <person name="Mendonca D."/>
            <person name="Nobrega F."/>
            <person name="Rodrigues L."/>
            <person name="Saibo N.J.M."/>
            <person name="Varela M.C."/>
            <person name="Egas C."/>
            <person name="Matos J."/>
            <person name="Miguel C.M."/>
            <person name="Oliveira M.M."/>
            <person name="Ricardo C.P."/>
            <person name="Goncalves S."/>
        </authorList>
    </citation>
    <scope>NUCLEOTIDE SEQUENCE [LARGE SCALE GENOMIC DNA]</scope>
    <source>
        <strain evidence="3">cv. HL8</strain>
    </source>
</reference>
<dbReference type="Proteomes" id="UP000237347">
    <property type="component" value="Unassembled WGS sequence"/>
</dbReference>
<evidence type="ECO:0000313" key="3">
    <source>
        <dbReference type="Proteomes" id="UP000237347"/>
    </source>
</evidence>
<evidence type="ECO:0000313" key="2">
    <source>
        <dbReference type="EMBL" id="KAK7809636.1"/>
    </source>
</evidence>
<dbReference type="EMBL" id="PKMF04002338">
    <property type="protein sequence ID" value="KAK7809636.1"/>
    <property type="molecule type" value="Genomic_DNA"/>
</dbReference>
<organism evidence="2 3">
    <name type="scientific">Quercus suber</name>
    <name type="common">Cork oak</name>
    <dbReference type="NCBI Taxonomy" id="58331"/>
    <lineage>
        <taxon>Eukaryota</taxon>
        <taxon>Viridiplantae</taxon>
        <taxon>Streptophyta</taxon>
        <taxon>Embryophyta</taxon>
        <taxon>Tracheophyta</taxon>
        <taxon>Spermatophyta</taxon>
        <taxon>Magnoliopsida</taxon>
        <taxon>eudicotyledons</taxon>
        <taxon>Gunneridae</taxon>
        <taxon>Pentapetalae</taxon>
        <taxon>rosids</taxon>
        <taxon>fabids</taxon>
        <taxon>Fagales</taxon>
        <taxon>Fagaceae</taxon>
        <taxon>Quercus</taxon>
    </lineage>
</organism>
<feature type="signal peptide" evidence="1">
    <location>
        <begin position="1"/>
        <end position="23"/>
    </location>
</feature>
<accession>A0AAW0I4Z5</accession>
<protein>
    <submittedName>
        <fullName evidence="2">Uncharacterized protein</fullName>
    </submittedName>
</protein>
<comment type="caution">
    <text evidence="2">The sequence shown here is derived from an EMBL/GenBank/DDBJ whole genome shotgun (WGS) entry which is preliminary data.</text>
</comment>
<proteinExistence type="predicted"/>
<feature type="chain" id="PRO_5043642763" evidence="1">
    <location>
        <begin position="24"/>
        <end position="60"/>
    </location>
</feature>
<evidence type="ECO:0000256" key="1">
    <source>
        <dbReference type="SAM" id="SignalP"/>
    </source>
</evidence>
<sequence length="60" mass="6897">MGHSSPSYLKLFTIVFFWCLASAHRVHEFDKHPLSKINVYKTTVALSTRSPSKRTRSFLA</sequence>